<dbReference type="RefSeq" id="WP_209455776.1">
    <property type="nucleotide sequence ID" value="NZ_BAAACS010000017.1"/>
</dbReference>
<evidence type="ECO:0000313" key="1">
    <source>
        <dbReference type="EMBL" id="MBP1854225.1"/>
    </source>
</evidence>
<protein>
    <submittedName>
        <fullName evidence="1">Uncharacterized protein</fullName>
    </submittedName>
</protein>
<proteinExistence type="predicted"/>
<dbReference type="Proteomes" id="UP000767291">
    <property type="component" value="Unassembled WGS sequence"/>
</dbReference>
<reference evidence="1 2" key="1">
    <citation type="submission" date="2021-03" db="EMBL/GenBank/DDBJ databases">
        <title>Genomic Encyclopedia of Type Strains, Phase IV (KMG-IV): sequencing the most valuable type-strain genomes for metagenomic binning, comparative biology and taxonomic classification.</title>
        <authorList>
            <person name="Goeker M."/>
        </authorList>
    </citation>
    <scope>NUCLEOTIDE SEQUENCE [LARGE SCALE GENOMIC DNA]</scope>
    <source>
        <strain evidence="1 2">DSM 1289</strain>
    </source>
</reference>
<comment type="caution">
    <text evidence="1">The sequence shown here is derived from an EMBL/GenBank/DDBJ whole genome shotgun (WGS) entry which is preliminary data.</text>
</comment>
<organism evidence="1 2">
    <name type="scientific">Metaclostridioides mangenotii</name>
    <dbReference type="NCBI Taxonomy" id="1540"/>
    <lineage>
        <taxon>Bacteria</taxon>
        <taxon>Bacillati</taxon>
        <taxon>Bacillota</taxon>
        <taxon>Clostridia</taxon>
        <taxon>Peptostreptococcales</taxon>
        <taxon>Peptostreptococcaceae</taxon>
        <taxon>Metaclostridioides</taxon>
    </lineage>
</organism>
<name>A0ABS4E8G4_9FIRM</name>
<accession>A0ABS4E8G4</accession>
<gene>
    <name evidence="1" type="ORF">J2Z43_000615</name>
</gene>
<evidence type="ECO:0000313" key="2">
    <source>
        <dbReference type="Proteomes" id="UP000767291"/>
    </source>
</evidence>
<dbReference type="EMBL" id="JAGGJX010000001">
    <property type="protein sequence ID" value="MBP1854225.1"/>
    <property type="molecule type" value="Genomic_DNA"/>
</dbReference>
<sequence length="92" mass="10523">MASKGLPRNSDEKFLRIRVLSHTGDKVNIKLPIEFSKQMIQDNALDFFEENDGVIDGKKITDMLISAFDYDLTGEIVTFERKNKDIIKVFIG</sequence>
<keyword evidence="2" id="KW-1185">Reference proteome</keyword>